<accession>A0A1W0A1L7</accession>
<dbReference type="InterPro" id="IPR036034">
    <property type="entry name" value="PDZ_sf"/>
</dbReference>
<dbReference type="Proteomes" id="UP000243217">
    <property type="component" value="Unassembled WGS sequence"/>
</dbReference>
<gene>
    <name evidence="2" type="ORF">THRCLA_03581</name>
</gene>
<dbReference type="EMBL" id="JNBS01000671">
    <property type="protein sequence ID" value="OQS04166.1"/>
    <property type="molecule type" value="Genomic_DNA"/>
</dbReference>
<dbReference type="InterPro" id="IPR001478">
    <property type="entry name" value="PDZ"/>
</dbReference>
<dbReference type="OrthoDB" id="66881at2759"/>
<evidence type="ECO:0000259" key="1">
    <source>
        <dbReference type="PROSITE" id="PS50106"/>
    </source>
</evidence>
<sequence>MDIIEVEFSERGDLGIRIGIDEEGKVAVRKIEPVKGPVESMYSELSRGDVLVSINGTSILPYSFTDVMGMIRKAKTKSEALELTFLPQQSMFESTESLVESWLTEQNDHLMDGEFQLVFPCLQSLGFSLVESFVMTTLFTLKHENVSKCIVKVNNDVVVGFPAGEVKLLLESNDASMYPKTLWLMEMPLKSFRLDNQYDVVTIPNHELMSHLQFKPIEMMLEAPMIDLSLENPSSPRGSRERREDGVATGQYVLAINGLPTLCVPNNQSSGDGSIGELTKALKLLESTTRSLLIRDLVLYQKEIHTNRPLSPWRRRDKETNVSIPLNDFSAMYDEENFVSKKQTYSEYLASIAKYPSTLTINPGRGIRQKWTQSRMLHVQIDQESLNVPLGLSFETDYSTKYTVFKGFERTCVSNTNQISIGDRILALNDQPTESMDTATIINFLMFSESKTRNIRVIKHRKSSSRIMQPFRRLWTLLAKNENLLEEEHLTQVNS</sequence>
<dbReference type="SMART" id="SM00228">
    <property type="entry name" value="PDZ"/>
    <property type="match status" value="2"/>
</dbReference>
<evidence type="ECO:0000313" key="2">
    <source>
        <dbReference type="EMBL" id="OQS04166.1"/>
    </source>
</evidence>
<proteinExistence type="predicted"/>
<dbReference type="CDD" id="cd00136">
    <property type="entry name" value="PDZ_canonical"/>
    <property type="match status" value="1"/>
</dbReference>
<reference evidence="2 3" key="1">
    <citation type="journal article" date="2014" name="Genome Biol. Evol.">
        <title>The secreted proteins of Achlya hypogyna and Thraustotheca clavata identify the ancestral oomycete secretome and reveal gene acquisitions by horizontal gene transfer.</title>
        <authorList>
            <person name="Misner I."/>
            <person name="Blouin N."/>
            <person name="Leonard G."/>
            <person name="Richards T.A."/>
            <person name="Lane C.E."/>
        </authorList>
    </citation>
    <scope>NUCLEOTIDE SEQUENCE [LARGE SCALE GENOMIC DNA]</scope>
    <source>
        <strain evidence="2 3">ATCC 34112</strain>
    </source>
</reference>
<dbReference type="AlphaFoldDB" id="A0A1W0A1L7"/>
<comment type="caution">
    <text evidence="2">The sequence shown here is derived from an EMBL/GenBank/DDBJ whole genome shotgun (WGS) entry which is preliminary data.</text>
</comment>
<dbReference type="Gene3D" id="2.30.42.10">
    <property type="match status" value="1"/>
</dbReference>
<keyword evidence="3" id="KW-1185">Reference proteome</keyword>
<name>A0A1W0A1L7_9STRA</name>
<evidence type="ECO:0000313" key="3">
    <source>
        <dbReference type="Proteomes" id="UP000243217"/>
    </source>
</evidence>
<feature type="domain" description="PDZ" evidence="1">
    <location>
        <begin position="3"/>
        <end position="74"/>
    </location>
</feature>
<protein>
    <recommendedName>
        <fullName evidence="1">PDZ domain-containing protein</fullName>
    </recommendedName>
</protein>
<dbReference type="SUPFAM" id="SSF50156">
    <property type="entry name" value="PDZ domain-like"/>
    <property type="match status" value="2"/>
</dbReference>
<dbReference type="PROSITE" id="PS50106">
    <property type="entry name" value="PDZ"/>
    <property type="match status" value="1"/>
</dbReference>
<organism evidence="2 3">
    <name type="scientific">Thraustotheca clavata</name>
    <dbReference type="NCBI Taxonomy" id="74557"/>
    <lineage>
        <taxon>Eukaryota</taxon>
        <taxon>Sar</taxon>
        <taxon>Stramenopiles</taxon>
        <taxon>Oomycota</taxon>
        <taxon>Saprolegniomycetes</taxon>
        <taxon>Saprolegniales</taxon>
        <taxon>Achlyaceae</taxon>
        <taxon>Thraustotheca</taxon>
    </lineage>
</organism>